<dbReference type="InterPro" id="IPR046357">
    <property type="entry name" value="PPIase_dom_sf"/>
</dbReference>
<keyword evidence="2" id="KW-0732">Signal</keyword>
<dbReference type="Pfam" id="PF00254">
    <property type="entry name" value="FKBP_C"/>
    <property type="match status" value="1"/>
</dbReference>
<dbReference type="EC" id="5.2.1.8" evidence="1"/>
<dbReference type="GO" id="GO:0003755">
    <property type="term" value="F:peptidyl-prolyl cis-trans isomerase activity"/>
    <property type="evidence" value="ECO:0007669"/>
    <property type="project" value="UniProtKB-KW"/>
</dbReference>
<dbReference type="PANTHER" id="PTHR47860:SF1">
    <property type="entry name" value="PEPTIDYL-PROLYL CIS-TRANS ISOMERASE FKBP17-1, CHLOROPLASTIC"/>
    <property type="match status" value="1"/>
</dbReference>
<comment type="caution">
    <text evidence="4">The sequence shown here is derived from an EMBL/GenBank/DDBJ whole genome shotgun (WGS) entry which is preliminary data.</text>
</comment>
<dbReference type="Proteomes" id="UP000654075">
    <property type="component" value="Unassembled WGS sequence"/>
</dbReference>
<feature type="signal peptide" evidence="2">
    <location>
        <begin position="1"/>
        <end position="27"/>
    </location>
</feature>
<dbReference type="PROSITE" id="PS50059">
    <property type="entry name" value="FKBP_PPIASE"/>
    <property type="match status" value="1"/>
</dbReference>
<dbReference type="InterPro" id="IPR044197">
    <property type="entry name" value="FKBP17-1-like"/>
</dbReference>
<reference evidence="4" key="1">
    <citation type="submission" date="2021-02" db="EMBL/GenBank/DDBJ databases">
        <authorList>
            <person name="Dougan E. K."/>
            <person name="Rhodes N."/>
            <person name="Thang M."/>
            <person name="Chan C."/>
        </authorList>
    </citation>
    <scope>NUCLEOTIDE SEQUENCE</scope>
</reference>
<dbReference type="AlphaFoldDB" id="A0A813FDW9"/>
<comment type="catalytic activity">
    <reaction evidence="1">
        <text>[protein]-peptidylproline (omega=180) = [protein]-peptidylproline (omega=0)</text>
        <dbReference type="Rhea" id="RHEA:16237"/>
        <dbReference type="Rhea" id="RHEA-COMP:10747"/>
        <dbReference type="Rhea" id="RHEA-COMP:10748"/>
        <dbReference type="ChEBI" id="CHEBI:83833"/>
        <dbReference type="ChEBI" id="CHEBI:83834"/>
        <dbReference type="EC" id="5.2.1.8"/>
    </reaction>
</comment>
<sequence>MRPVTCRWPLPILVMLAILALRTAPLAFRPIRATCSRRQVMGGFTGGALGLSGWGGRREPAVAEVWGSLGNGLQFFDFISGTGAEAREGLRVSIQWSVRLFSKQGLSYGRCADAECELRFRVGDGSTILGLDQGVRGMREGGVRRLIIPPPLAYQEGKLLQPLPESDDMKRRLYSTVFNKVRVANGEGDTLGTISLDVSLKRVRTG</sequence>
<name>A0A813FDW9_POLGL</name>
<gene>
    <name evidence="4" type="ORF">PGLA1383_LOCUS26465</name>
</gene>
<evidence type="ECO:0000313" key="5">
    <source>
        <dbReference type="Proteomes" id="UP000654075"/>
    </source>
</evidence>
<dbReference type="InterPro" id="IPR001179">
    <property type="entry name" value="PPIase_FKBP_dom"/>
</dbReference>
<accession>A0A813FDW9</accession>
<feature type="chain" id="PRO_5032463710" description="peptidylprolyl isomerase" evidence="2">
    <location>
        <begin position="28"/>
        <end position="206"/>
    </location>
</feature>
<feature type="domain" description="PPIase FKBP-type" evidence="3">
    <location>
        <begin position="89"/>
        <end position="154"/>
    </location>
</feature>
<dbReference type="EMBL" id="CAJNNV010023255">
    <property type="protein sequence ID" value="CAE8608611.1"/>
    <property type="molecule type" value="Genomic_DNA"/>
</dbReference>
<dbReference type="SUPFAM" id="SSF54534">
    <property type="entry name" value="FKBP-like"/>
    <property type="match status" value="1"/>
</dbReference>
<protein>
    <recommendedName>
        <fullName evidence="1">peptidylprolyl isomerase</fullName>
        <ecNumber evidence="1">5.2.1.8</ecNumber>
    </recommendedName>
</protein>
<evidence type="ECO:0000259" key="3">
    <source>
        <dbReference type="PROSITE" id="PS50059"/>
    </source>
</evidence>
<dbReference type="Gene3D" id="3.10.50.40">
    <property type="match status" value="1"/>
</dbReference>
<dbReference type="OrthoDB" id="77911at2759"/>
<evidence type="ECO:0000313" key="4">
    <source>
        <dbReference type="EMBL" id="CAE8608611.1"/>
    </source>
</evidence>
<keyword evidence="1" id="KW-0697">Rotamase</keyword>
<organism evidence="4 5">
    <name type="scientific">Polarella glacialis</name>
    <name type="common">Dinoflagellate</name>
    <dbReference type="NCBI Taxonomy" id="89957"/>
    <lineage>
        <taxon>Eukaryota</taxon>
        <taxon>Sar</taxon>
        <taxon>Alveolata</taxon>
        <taxon>Dinophyceae</taxon>
        <taxon>Suessiales</taxon>
        <taxon>Suessiaceae</taxon>
        <taxon>Polarella</taxon>
    </lineage>
</organism>
<keyword evidence="5" id="KW-1185">Reference proteome</keyword>
<keyword evidence="1" id="KW-0413">Isomerase</keyword>
<proteinExistence type="predicted"/>
<dbReference type="PANTHER" id="PTHR47860">
    <property type="entry name" value="PEPTIDYL-PROLYL CIS-TRANS ISOMERASE FKBP17-1, CHLOROPLASTIC"/>
    <property type="match status" value="1"/>
</dbReference>
<evidence type="ECO:0000256" key="1">
    <source>
        <dbReference type="PROSITE-ProRule" id="PRU00277"/>
    </source>
</evidence>
<evidence type="ECO:0000256" key="2">
    <source>
        <dbReference type="SAM" id="SignalP"/>
    </source>
</evidence>